<feature type="region of interest" description="Disordered" evidence="1">
    <location>
        <begin position="594"/>
        <end position="619"/>
    </location>
</feature>
<comment type="caution">
    <text evidence="2">The sequence shown here is derived from an EMBL/GenBank/DDBJ whole genome shotgun (WGS) entry which is preliminary data.</text>
</comment>
<dbReference type="EMBL" id="JARBHB010000009">
    <property type="protein sequence ID" value="KAJ8876247.1"/>
    <property type="molecule type" value="Genomic_DNA"/>
</dbReference>
<accession>A0ABQ9GW63</accession>
<feature type="compositionally biased region" description="Low complexity" evidence="1">
    <location>
        <begin position="594"/>
        <end position="607"/>
    </location>
</feature>
<organism evidence="2 3">
    <name type="scientific">Dryococelus australis</name>
    <dbReference type="NCBI Taxonomy" id="614101"/>
    <lineage>
        <taxon>Eukaryota</taxon>
        <taxon>Metazoa</taxon>
        <taxon>Ecdysozoa</taxon>
        <taxon>Arthropoda</taxon>
        <taxon>Hexapoda</taxon>
        <taxon>Insecta</taxon>
        <taxon>Pterygota</taxon>
        <taxon>Neoptera</taxon>
        <taxon>Polyneoptera</taxon>
        <taxon>Phasmatodea</taxon>
        <taxon>Verophasmatodea</taxon>
        <taxon>Anareolatae</taxon>
        <taxon>Phasmatidae</taxon>
        <taxon>Eurycanthinae</taxon>
        <taxon>Dryococelus</taxon>
    </lineage>
</organism>
<reference evidence="2 3" key="1">
    <citation type="submission" date="2023-02" db="EMBL/GenBank/DDBJ databases">
        <title>LHISI_Scaffold_Assembly.</title>
        <authorList>
            <person name="Stuart O.P."/>
            <person name="Cleave R."/>
            <person name="Magrath M.J.L."/>
            <person name="Mikheyev A.S."/>
        </authorList>
    </citation>
    <scope>NUCLEOTIDE SEQUENCE [LARGE SCALE GENOMIC DNA]</scope>
    <source>
        <strain evidence="2">Daus_M_001</strain>
        <tissue evidence="2">Leg muscle</tissue>
    </source>
</reference>
<keyword evidence="3" id="KW-1185">Reference proteome</keyword>
<feature type="region of interest" description="Disordered" evidence="1">
    <location>
        <begin position="513"/>
        <end position="532"/>
    </location>
</feature>
<gene>
    <name evidence="2" type="ORF">PR048_024157</name>
</gene>
<evidence type="ECO:0000313" key="3">
    <source>
        <dbReference type="Proteomes" id="UP001159363"/>
    </source>
</evidence>
<name>A0ABQ9GW63_9NEOP</name>
<evidence type="ECO:0000313" key="2">
    <source>
        <dbReference type="EMBL" id="KAJ8876247.1"/>
    </source>
</evidence>
<sequence length="619" mass="66675">MQVLNEPAPHLNALESSGGSFIMAMYGEERCETLNKHRYYTFNTTITRQHIRFGCSFTHHRFCMLAFTTNIPLLHKHCCIITSCSTSLAASLPAAPQALLNLISCNCKKGCSRGCDCLPSSLLCSEMCSRCAGVDCNNTPAVRKTKMKSVKSNYSTPTRNVSSIAGVLISTSGNAIPWLWPRGRSGVVATRYSHVGIVSEDAACRRSFSGISPPPPVHAFRRSPILTLALNVSIHRTSAVWKTRLVVAGVLVLPDTAAESAAQPGTAGSPSSFLVSQSCSDSLISRSKEPSAQRGPWAEVSLSHACSHIMRQEQLRGLPSMSSTATLLRSRSNVGSLITLILLLRRLSTRSRGISLNGRPWMLQMLLLSICGHTMSLSLLTNNSYRLVGDSSTYMPTYHGAVGWYATYLGCGRFWVSVLGKALVRRQRRRRNTLSSTSHSMPARLSPATCDTWLWLMSSTSSERSVCRPALSRPGSRLLLRLSSSNCGTAANASSATRAMRLSCSSALRSSGRRAKAAGGNSGRSATAPLDNASSSLLRRSSSVRRGIWLKPRSGRVRSWLCASRSSVSDDKPASVSASTLRTALWLRSSSCSAARPRSAPGSVSSRLCDASSSISSLK</sequence>
<dbReference type="Proteomes" id="UP001159363">
    <property type="component" value="Chromosome 8"/>
</dbReference>
<evidence type="ECO:0000256" key="1">
    <source>
        <dbReference type="SAM" id="MobiDB-lite"/>
    </source>
</evidence>
<protein>
    <submittedName>
        <fullName evidence="2">Uncharacterized protein</fullName>
    </submittedName>
</protein>
<proteinExistence type="predicted"/>